<dbReference type="AlphaFoldDB" id="A0A2I3CKN6"/>
<proteinExistence type="predicted"/>
<dbReference type="RefSeq" id="WP_017820540.1">
    <property type="nucleotide sequence ID" value="NZ_BATK01000003.1"/>
</dbReference>
<dbReference type="EMBL" id="CP006719">
    <property type="protein sequence ID" value="AGV19093.1"/>
    <property type="molecule type" value="Genomic_DNA"/>
</dbReference>
<sequence length="44" mass="5376">MKNEMKAITLPNRLRHSKRGIRKRIKISLLKRVYLWSLTNRELL</sequence>
<evidence type="ECO:0000313" key="1">
    <source>
        <dbReference type="EMBL" id="AGV19093.1"/>
    </source>
</evidence>
<protein>
    <submittedName>
        <fullName evidence="1">Uncharacterized protein</fullName>
    </submittedName>
</protein>
<gene>
    <name evidence="1" type="ORF">N646_3283</name>
</gene>
<reference evidence="1 2" key="1">
    <citation type="journal article" date="2015" name="Genome Announc.">
        <title>Complete genome sequence of Vibrio alginolyticus ATCC 17749.</title>
        <authorList>
            <person name="Liu X.F."/>
            <person name="Cao Y."/>
            <person name="Zhang H.L."/>
            <person name="Chen Y.J."/>
            <person name="Hu C.J."/>
        </authorList>
    </citation>
    <scope>NUCLEOTIDE SEQUENCE [LARGE SCALE GENOMIC DNA]</scope>
    <source>
        <strain evidence="2">ATCC 17749 / DSM 2171 / NBRC 15630 / NCIMB 1903 / NCTC 12160 / XII-53</strain>
    </source>
</reference>
<dbReference type="HOGENOM" id="CLU_3223563_0_0_6"/>
<dbReference type="Proteomes" id="UP000016714">
    <property type="component" value="Chromosome 2"/>
</dbReference>
<dbReference type="KEGG" id="vag:N646_3283"/>
<evidence type="ECO:0000313" key="2">
    <source>
        <dbReference type="Proteomes" id="UP000016714"/>
    </source>
</evidence>
<organism evidence="1 2">
    <name type="scientific">Vibrio alginolyticus (strain ATCC 17749 / DSM 2171 / NBRC 15630 / NCIMB 1903 / NCTC 12160 / XII-53)</name>
    <dbReference type="NCBI Taxonomy" id="1219076"/>
    <lineage>
        <taxon>Bacteria</taxon>
        <taxon>Pseudomonadati</taxon>
        <taxon>Pseudomonadota</taxon>
        <taxon>Gammaproteobacteria</taxon>
        <taxon>Vibrionales</taxon>
        <taxon>Vibrionaceae</taxon>
        <taxon>Vibrio</taxon>
    </lineage>
</organism>
<name>A0A2I3CKN6_VIBAX</name>
<accession>A0A2I3CKN6</accession>